<evidence type="ECO:0000259" key="4">
    <source>
        <dbReference type="Pfam" id="PF04153"/>
    </source>
</evidence>
<keyword evidence="3" id="KW-0804">Transcription</keyword>
<comment type="similarity">
    <text evidence="1">Belongs to the CNOT2/3/5 family.</text>
</comment>
<dbReference type="InterPro" id="IPR038635">
    <property type="entry name" value="CCR4-NOT_su2/3/5_C_sf"/>
</dbReference>
<protein>
    <submittedName>
        <fullName evidence="6">Probable NOT transcription complex subunit VIP2</fullName>
    </submittedName>
</protein>
<keyword evidence="2" id="KW-0805">Transcription regulation</keyword>
<dbReference type="Gene3D" id="2.30.30.1020">
    <property type="entry name" value="CCR4-NOT complex subunit 2/3/5, C-terminal domain"/>
    <property type="match status" value="1"/>
</dbReference>
<dbReference type="GeneID" id="108819652"/>
<dbReference type="OrthoDB" id="1087571at2759"/>
<gene>
    <name evidence="6" type="primary">LOC108819652</name>
</gene>
<dbReference type="InterPro" id="IPR040168">
    <property type="entry name" value="Not2/3/5"/>
</dbReference>
<evidence type="ECO:0000313" key="5">
    <source>
        <dbReference type="Proteomes" id="UP000504610"/>
    </source>
</evidence>
<evidence type="ECO:0000256" key="3">
    <source>
        <dbReference type="ARBA" id="ARBA00023163"/>
    </source>
</evidence>
<dbReference type="RefSeq" id="XP_056853080.1">
    <property type="nucleotide sequence ID" value="XM_056997100.1"/>
</dbReference>
<dbReference type="Pfam" id="PF04153">
    <property type="entry name" value="NOT2_3_5_C"/>
    <property type="match status" value="1"/>
</dbReference>
<organism evidence="5 6">
    <name type="scientific">Raphanus sativus</name>
    <name type="common">Radish</name>
    <name type="synonym">Raphanus raphanistrum var. sativus</name>
    <dbReference type="NCBI Taxonomy" id="3726"/>
    <lineage>
        <taxon>Eukaryota</taxon>
        <taxon>Viridiplantae</taxon>
        <taxon>Streptophyta</taxon>
        <taxon>Embryophyta</taxon>
        <taxon>Tracheophyta</taxon>
        <taxon>Spermatophyta</taxon>
        <taxon>Magnoliopsida</taxon>
        <taxon>eudicotyledons</taxon>
        <taxon>Gunneridae</taxon>
        <taxon>Pentapetalae</taxon>
        <taxon>rosids</taxon>
        <taxon>malvids</taxon>
        <taxon>Brassicales</taxon>
        <taxon>Brassicaceae</taxon>
        <taxon>Brassiceae</taxon>
        <taxon>Raphanus</taxon>
    </lineage>
</organism>
<reference evidence="6" key="1">
    <citation type="submission" date="2025-08" db="UniProtKB">
        <authorList>
            <consortium name="RefSeq"/>
        </authorList>
    </citation>
    <scope>IDENTIFICATION</scope>
    <source>
        <tissue evidence="6">Leaf</tissue>
    </source>
</reference>
<dbReference type="KEGG" id="rsz:108819652"/>
<evidence type="ECO:0000313" key="6">
    <source>
        <dbReference type="RefSeq" id="XP_056853080.1"/>
    </source>
</evidence>
<proteinExistence type="inferred from homology"/>
<keyword evidence="5" id="KW-1185">Reference proteome</keyword>
<dbReference type="Proteomes" id="UP000504610">
    <property type="component" value="Unplaced"/>
</dbReference>
<feature type="domain" description="NOT2/NOT3/NOT5 C-terminal" evidence="4">
    <location>
        <begin position="340"/>
        <end position="460"/>
    </location>
</feature>
<dbReference type="PANTHER" id="PTHR23326">
    <property type="entry name" value="CCR4 NOT-RELATED"/>
    <property type="match status" value="1"/>
</dbReference>
<dbReference type="GO" id="GO:0030015">
    <property type="term" value="C:CCR4-NOT core complex"/>
    <property type="evidence" value="ECO:0007669"/>
    <property type="project" value="InterPro"/>
</dbReference>
<sequence length="472" mass="51960">MSSFSSVRILPLIIHHIPSISFSIVNSTSSLSGSTSSAPDGSGRTFTPTFTGQFGSVTPLYNPDGSIKGIYDLQGNFYVHGGSRNSVLGASPTLVNATSSRAPPPSSMGNMAGGVSMSRSLNSGRGVLSQGILQQQGTIMCICMLTGPPQVYSMPGSSYPTAGGHPQAHVQALSSLSSVSSMNDMNNADYHQMNLHHKEVMMQSQQSSMGRHGGVYFGGAPMSHYPPQLQHAQAVSSSVSSQTGALRSVNAATGYDQPLQHHQNTSQYRGQKLPAIGQPIRDVGSQPTQEAATQSAPDPFSMLGLLSVLNKTNPDVTTLALGMDLQTLGLDMTSKEDLFKTFASPWANEPLKDVPDEFTLPQCYNAEQHPPPHQWMFRKLKLDTLMYIFYSMPKDEAQLYAADELYNRNWFYHKEHKCWYFRIGEPIVKTDAYEKGSYMCFDPEEFESVQKDNVVIYYEMVEKRTFIHQYRM</sequence>
<dbReference type="AlphaFoldDB" id="A0A9W3CNI4"/>
<accession>A0A9W3CNI4</accession>
<dbReference type="InterPro" id="IPR007282">
    <property type="entry name" value="NOT2/3/5_C"/>
</dbReference>
<name>A0A9W3CNI4_RAPSA</name>
<evidence type="ECO:0000256" key="2">
    <source>
        <dbReference type="ARBA" id="ARBA00023015"/>
    </source>
</evidence>
<evidence type="ECO:0000256" key="1">
    <source>
        <dbReference type="ARBA" id="ARBA00007682"/>
    </source>
</evidence>
<dbReference type="GO" id="GO:0006355">
    <property type="term" value="P:regulation of DNA-templated transcription"/>
    <property type="evidence" value="ECO:0007669"/>
    <property type="project" value="InterPro"/>
</dbReference>